<dbReference type="PANTHER" id="PTHR48045:SF26">
    <property type="entry name" value="UDP-GLYCOSYLTRANSFERASE 74E2-LIKE"/>
    <property type="match status" value="1"/>
</dbReference>
<dbReference type="PANTHER" id="PTHR48045">
    <property type="entry name" value="UDP-GLYCOSYLTRANSFERASE 72B1"/>
    <property type="match status" value="1"/>
</dbReference>
<dbReference type="FunFam" id="3.40.50.2000:FF:000019">
    <property type="entry name" value="Glycosyltransferase"/>
    <property type="match status" value="1"/>
</dbReference>
<dbReference type="InterPro" id="IPR002213">
    <property type="entry name" value="UDP_glucos_trans"/>
</dbReference>
<evidence type="ECO:0000256" key="1">
    <source>
        <dbReference type="ARBA" id="ARBA00009995"/>
    </source>
</evidence>
<dbReference type="EMBL" id="BTGU01000006">
    <property type="protein sequence ID" value="GMN36154.1"/>
    <property type="molecule type" value="Genomic_DNA"/>
</dbReference>
<dbReference type="SUPFAM" id="SSF53756">
    <property type="entry name" value="UDP-Glycosyltransferase/glycogen phosphorylase"/>
    <property type="match status" value="1"/>
</dbReference>
<evidence type="ECO:0000313" key="5">
    <source>
        <dbReference type="Proteomes" id="UP001187192"/>
    </source>
</evidence>
<name>A0AA87ZMH3_FICCA</name>
<comment type="caution">
    <text evidence="4">The sequence shown here is derived from an EMBL/GenBank/DDBJ whole genome shotgun (WGS) entry which is preliminary data.</text>
</comment>
<organism evidence="4 5">
    <name type="scientific">Ficus carica</name>
    <name type="common">Common fig</name>
    <dbReference type="NCBI Taxonomy" id="3494"/>
    <lineage>
        <taxon>Eukaryota</taxon>
        <taxon>Viridiplantae</taxon>
        <taxon>Streptophyta</taxon>
        <taxon>Embryophyta</taxon>
        <taxon>Tracheophyta</taxon>
        <taxon>Spermatophyta</taxon>
        <taxon>Magnoliopsida</taxon>
        <taxon>eudicotyledons</taxon>
        <taxon>Gunneridae</taxon>
        <taxon>Pentapetalae</taxon>
        <taxon>rosids</taxon>
        <taxon>fabids</taxon>
        <taxon>Rosales</taxon>
        <taxon>Moraceae</taxon>
        <taxon>Ficeae</taxon>
        <taxon>Ficus</taxon>
    </lineage>
</organism>
<dbReference type="Pfam" id="PF00201">
    <property type="entry name" value="UDPGT"/>
    <property type="match status" value="1"/>
</dbReference>
<dbReference type="CDD" id="cd03784">
    <property type="entry name" value="GT1_Gtf-like"/>
    <property type="match status" value="1"/>
</dbReference>
<protein>
    <submittedName>
        <fullName evidence="4">Uncharacterized protein</fullName>
    </submittedName>
</protein>
<evidence type="ECO:0000256" key="2">
    <source>
        <dbReference type="ARBA" id="ARBA00022679"/>
    </source>
</evidence>
<keyword evidence="2 3" id="KW-0808">Transferase</keyword>
<gene>
    <name evidence="4" type="ORF">TIFTF001_005794</name>
</gene>
<dbReference type="Proteomes" id="UP001187192">
    <property type="component" value="Unassembled WGS sequence"/>
</dbReference>
<accession>A0AA87ZMH3</accession>
<dbReference type="Gene3D" id="3.40.50.2000">
    <property type="entry name" value="Glycogen Phosphorylase B"/>
    <property type="match status" value="2"/>
</dbReference>
<proteinExistence type="inferred from homology"/>
<evidence type="ECO:0000256" key="3">
    <source>
        <dbReference type="RuleBase" id="RU003718"/>
    </source>
</evidence>
<evidence type="ECO:0000313" key="4">
    <source>
        <dbReference type="EMBL" id="GMN36154.1"/>
    </source>
</evidence>
<keyword evidence="3" id="KW-0328">Glycosyltransferase</keyword>
<keyword evidence="5" id="KW-1185">Reference proteome</keyword>
<dbReference type="PROSITE" id="PS00375">
    <property type="entry name" value="UDPGT"/>
    <property type="match status" value="1"/>
</dbReference>
<dbReference type="InterPro" id="IPR035595">
    <property type="entry name" value="UDP_glycos_trans_CS"/>
</dbReference>
<sequence length="225" mass="25332">MYLDNRVKDDKEYGLNLFESDSSLGITINWLNSKPHNAVVYVSFGSMACLSANQMEELAFGLKATDLFFVWVVRSSEEVSKLPHNFARETSEKGLIVNWSPQVEVLSHPAVGCFFTHCGWNSTVEALCLGVPMVGMPQWTDQPTDAMLVEDWWKVGVRVKVDHEDGIVGRKEVEFCIREVMEGDTATEIRKNAKKWSNLALRAISEGGSSDTNIRDFISKLKCYN</sequence>
<dbReference type="GO" id="GO:0008194">
    <property type="term" value="F:UDP-glycosyltransferase activity"/>
    <property type="evidence" value="ECO:0007669"/>
    <property type="project" value="InterPro"/>
</dbReference>
<comment type="similarity">
    <text evidence="1 3">Belongs to the UDP-glycosyltransferase family.</text>
</comment>
<dbReference type="AlphaFoldDB" id="A0AA87ZMH3"/>
<reference evidence="4" key="1">
    <citation type="submission" date="2023-07" db="EMBL/GenBank/DDBJ databases">
        <title>draft genome sequence of fig (Ficus carica).</title>
        <authorList>
            <person name="Takahashi T."/>
            <person name="Nishimura K."/>
        </authorList>
    </citation>
    <scope>NUCLEOTIDE SEQUENCE</scope>
</reference>